<comment type="caution">
    <text evidence="2">The sequence shown here is derived from an EMBL/GenBank/DDBJ whole genome shotgun (WGS) entry which is preliminary data.</text>
</comment>
<accession>A0ABN2NG36</accession>
<reference evidence="2 3" key="1">
    <citation type="journal article" date="2019" name="Int. J. Syst. Evol. Microbiol.">
        <title>The Global Catalogue of Microorganisms (GCM) 10K type strain sequencing project: providing services to taxonomists for standard genome sequencing and annotation.</title>
        <authorList>
            <consortium name="The Broad Institute Genomics Platform"/>
            <consortium name="The Broad Institute Genome Sequencing Center for Infectious Disease"/>
            <person name="Wu L."/>
            <person name="Ma J."/>
        </authorList>
    </citation>
    <scope>NUCLEOTIDE SEQUENCE [LARGE SCALE GENOMIC DNA]</scope>
    <source>
        <strain evidence="2 3">JCM 16009</strain>
    </source>
</reference>
<protein>
    <submittedName>
        <fullName evidence="2">Uncharacterized protein</fullName>
    </submittedName>
</protein>
<dbReference type="EMBL" id="BAAAQK010000018">
    <property type="protein sequence ID" value="GAA1863459.1"/>
    <property type="molecule type" value="Genomic_DNA"/>
</dbReference>
<evidence type="ECO:0000313" key="3">
    <source>
        <dbReference type="Proteomes" id="UP001500449"/>
    </source>
</evidence>
<feature type="region of interest" description="Disordered" evidence="1">
    <location>
        <begin position="16"/>
        <end position="36"/>
    </location>
</feature>
<sequence length="64" mass="6633">MIALVGPVLRDVGHAAAPATSMRSMSQDGQGDEPAKRGSAYLSVLWQIGDDAEVQQIIADGPAL</sequence>
<gene>
    <name evidence="2" type="ORF">GCM10009836_49780</name>
</gene>
<organism evidence="2 3">
    <name type="scientific">Pseudonocardia ailaonensis</name>
    <dbReference type="NCBI Taxonomy" id="367279"/>
    <lineage>
        <taxon>Bacteria</taxon>
        <taxon>Bacillati</taxon>
        <taxon>Actinomycetota</taxon>
        <taxon>Actinomycetes</taxon>
        <taxon>Pseudonocardiales</taxon>
        <taxon>Pseudonocardiaceae</taxon>
        <taxon>Pseudonocardia</taxon>
    </lineage>
</organism>
<evidence type="ECO:0000256" key="1">
    <source>
        <dbReference type="SAM" id="MobiDB-lite"/>
    </source>
</evidence>
<evidence type="ECO:0000313" key="2">
    <source>
        <dbReference type="EMBL" id="GAA1863459.1"/>
    </source>
</evidence>
<name>A0ABN2NG36_9PSEU</name>
<dbReference type="Proteomes" id="UP001500449">
    <property type="component" value="Unassembled WGS sequence"/>
</dbReference>
<dbReference type="RefSeq" id="WP_344421670.1">
    <property type="nucleotide sequence ID" value="NZ_BAAAQK010000018.1"/>
</dbReference>
<keyword evidence="3" id="KW-1185">Reference proteome</keyword>
<proteinExistence type="predicted"/>